<name>A0A0R1FTL3_9LACO</name>
<gene>
    <name evidence="1" type="ORF">FD43_GL000104</name>
</gene>
<dbReference type="PATRIC" id="fig|1423768.4.peg.106"/>
<accession>A0A0R1FTL3</accession>
<protein>
    <submittedName>
        <fullName evidence="1">Uncharacterized protein</fullName>
    </submittedName>
</protein>
<dbReference type="AlphaFoldDB" id="A0A0R1FTL3"/>
<proteinExistence type="predicted"/>
<dbReference type="EMBL" id="AZCK01000001">
    <property type="protein sequence ID" value="KRK25157.1"/>
    <property type="molecule type" value="Genomic_DNA"/>
</dbReference>
<comment type="caution">
    <text evidence="1">The sequence shown here is derived from an EMBL/GenBank/DDBJ whole genome shotgun (WGS) entry which is preliminary data.</text>
</comment>
<evidence type="ECO:0000313" key="2">
    <source>
        <dbReference type="Proteomes" id="UP000051794"/>
    </source>
</evidence>
<evidence type="ECO:0000313" key="1">
    <source>
        <dbReference type="EMBL" id="KRK25157.1"/>
    </source>
</evidence>
<reference evidence="1 2" key="1">
    <citation type="journal article" date="2015" name="Genome Announc.">
        <title>Expanding the biotechnology potential of lactobacilli through comparative genomics of 213 strains and associated genera.</title>
        <authorList>
            <person name="Sun Z."/>
            <person name="Harris H.M."/>
            <person name="McCann A."/>
            <person name="Guo C."/>
            <person name="Argimon S."/>
            <person name="Zhang W."/>
            <person name="Yang X."/>
            <person name="Jeffery I.B."/>
            <person name="Cooney J.C."/>
            <person name="Kagawa T.F."/>
            <person name="Liu W."/>
            <person name="Song Y."/>
            <person name="Salvetti E."/>
            <person name="Wrobel A."/>
            <person name="Rasinkangas P."/>
            <person name="Parkhill J."/>
            <person name="Rea M.C."/>
            <person name="O'Sullivan O."/>
            <person name="Ritari J."/>
            <person name="Douillard F.P."/>
            <person name="Paul Ross R."/>
            <person name="Yang R."/>
            <person name="Briner A.E."/>
            <person name="Felis G.E."/>
            <person name="de Vos W.M."/>
            <person name="Barrangou R."/>
            <person name="Klaenhammer T.R."/>
            <person name="Caufield P.W."/>
            <person name="Cui Y."/>
            <person name="Zhang H."/>
            <person name="O'Toole P.W."/>
        </authorList>
    </citation>
    <scope>NUCLEOTIDE SEQUENCE [LARGE SCALE GENOMIC DNA]</scope>
    <source>
        <strain evidence="1 2">DSM 12361</strain>
    </source>
</reference>
<organism evidence="1 2">
    <name type="scientific">Apilactobacillus kunkeei DSM 12361 = ATCC 700308</name>
    <dbReference type="NCBI Taxonomy" id="1423768"/>
    <lineage>
        <taxon>Bacteria</taxon>
        <taxon>Bacillati</taxon>
        <taxon>Bacillota</taxon>
        <taxon>Bacilli</taxon>
        <taxon>Lactobacillales</taxon>
        <taxon>Lactobacillaceae</taxon>
        <taxon>Apilactobacillus</taxon>
    </lineage>
</organism>
<sequence>MIEGKIMGRVITVLERHKNLIKVKFRGEFGYFFPDTNLVNQSSNVETFVDAEKTLAKHLAKEDDQLIMVPRGFDVDDLLFIVQAISKEEIKVGNEGDLGIFEINPDGKIKRQAE</sequence>
<dbReference type="Proteomes" id="UP000051794">
    <property type="component" value="Unassembled WGS sequence"/>
</dbReference>